<evidence type="ECO:0000256" key="1">
    <source>
        <dbReference type="SAM" id="Coils"/>
    </source>
</evidence>
<evidence type="ECO:0000313" key="4">
    <source>
        <dbReference type="Proteomes" id="UP001239994"/>
    </source>
</evidence>
<protein>
    <submittedName>
        <fullName evidence="3">Uncharacterized protein</fullName>
    </submittedName>
</protein>
<dbReference type="AlphaFoldDB" id="A0AAD9DWI4"/>
<dbReference type="PANTHER" id="PTHR34533:SF3">
    <property type="entry name" value="BICD FAMILY-LIKE CARGO ADAPTER 2"/>
    <property type="match status" value="1"/>
</dbReference>
<dbReference type="InterPro" id="IPR039284">
    <property type="entry name" value="CCDC159/163"/>
</dbReference>
<dbReference type="EMBL" id="JAROKS010000015">
    <property type="protein sequence ID" value="KAK1795798.1"/>
    <property type="molecule type" value="Genomic_DNA"/>
</dbReference>
<accession>A0AAD9DWI4</accession>
<evidence type="ECO:0000313" key="3">
    <source>
        <dbReference type="EMBL" id="KAK1795798.1"/>
    </source>
</evidence>
<sequence length="384" mass="42552">MNWDNQLSSVMTATDGSVAKIREHLIINGRLSRGKEDVHPVREISHAVGLDLAAPPPLSPASLACSPAVQWGDLAVIQAQLHSQRQAIESLTQNLRSVERERNAQQRQIRTLQEEVRRLWKRLEEPQQTAERDPGALGWLEQLKREVGQELSSLRGHINRAASLGNQEGSFRCKLHREEVEQLRREVEQLRSQLMMQEEDMYQQQTEVRETRRQYERSSKRLACLRSRLRSPALVLPVPVSLMPLICTDIGEPCGFLLYTSLQPGQDGLAARADTAGCTGTEASPVAAVSVEMSPQRRLLSRSDSEDGFSPTPSLGEVSSDDLDTSWLGEAAPKMRSHEEDTYLSLEVSDISEAGSGLGNNRDDKGSEVEGVSDSSPDLSLSDL</sequence>
<evidence type="ECO:0000256" key="2">
    <source>
        <dbReference type="SAM" id="MobiDB-lite"/>
    </source>
</evidence>
<comment type="caution">
    <text evidence="3">The sequence shown here is derived from an EMBL/GenBank/DDBJ whole genome shotgun (WGS) entry which is preliminary data.</text>
</comment>
<gene>
    <name evidence="3" type="ORF">P4O66_008956</name>
</gene>
<name>A0AAD9DWI4_9TELE</name>
<feature type="coiled-coil region" evidence="1">
    <location>
        <begin position="74"/>
        <end position="115"/>
    </location>
</feature>
<proteinExistence type="predicted"/>
<reference evidence="3" key="1">
    <citation type="submission" date="2023-03" db="EMBL/GenBank/DDBJ databases">
        <title>Electrophorus voltai genome.</title>
        <authorList>
            <person name="Bian C."/>
        </authorList>
    </citation>
    <scope>NUCLEOTIDE SEQUENCE</scope>
    <source>
        <strain evidence="3">CB-2022</strain>
        <tissue evidence="3">Muscle</tissue>
    </source>
</reference>
<feature type="compositionally biased region" description="Low complexity" evidence="2">
    <location>
        <begin position="373"/>
        <end position="384"/>
    </location>
</feature>
<dbReference type="PANTHER" id="PTHR34533">
    <property type="entry name" value="TRANSMEMBRANE PROTEIN CCDC163"/>
    <property type="match status" value="1"/>
</dbReference>
<dbReference type="Proteomes" id="UP001239994">
    <property type="component" value="Unassembled WGS sequence"/>
</dbReference>
<keyword evidence="4" id="KW-1185">Reference proteome</keyword>
<feature type="coiled-coil region" evidence="1">
    <location>
        <begin position="173"/>
        <end position="228"/>
    </location>
</feature>
<keyword evidence="1" id="KW-0175">Coiled coil</keyword>
<feature type="region of interest" description="Disordered" evidence="2">
    <location>
        <begin position="290"/>
        <end position="384"/>
    </location>
</feature>
<organism evidence="3 4">
    <name type="scientific">Electrophorus voltai</name>
    <dbReference type="NCBI Taxonomy" id="2609070"/>
    <lineage>
        <taxon>Eukaryota</taxon>
        <taxon>Metazoa</taxon>
        <taxon>Chordata</taxon>
        <taxon>Craniata</taxon>
        <taxon>Vertebrata</taxon>
        <taxon>Euteleostomi</taxon>
        <taxon>Actinopterygii</taxon>
        <taxon>Neopterygii</taxon>
        <taxon>Teleostei</taxon>
        <taxon>Ostariophysi</taxon>
        <taxon>Gymnotiformes</taxon>
        <taxon>Gymnotoidei</taxon>
        <taxon>Gymnotidae</taxon>
        <taxon>Electrophorus</taxon>
    </lineage>
</organism>